<name>A0ABW8GM36_9PROT</name>
<dbReference type="RefSeq" id="WP_400881770.1">
    <property type="nucleotide sequence ID" value="NZ_JBIWXY010000001.1"/>
</dbReference>
<dbReference type="EMBL" id="JBIWXY010000001">
    <property type="protein sequence ID" value="MFJ5446462.1"/>
    <property type="molecule type" value="Genomic_DNA"/>
</dbReference>
<accession>A0ABW8GM36</accession>
<comment type="caution">
    <text evidence="3">The sequence shown here is derived from an EMBL/GenBank/DDBJ whole genome shotgun (WGS) entry which is preliminary data.</text>
</comment>
<gene>
    <name evidence="3" type="ORF">ACIKP9_09500</name>
</gene>
<evidence type="ECO:0000256" key="1">
    <source>
        <dbReference type="SAM" id="MobiDB-lite"/>
    </source>
</evidence>
<protein>
    <recommendedName>
        <fullName evidence="5">Type IV pilus biogenesis protein PilP</fullName>
    </recommendedName>
</protein>
<sequence>MMRVLLMALLLVTHASMAAEPLGRLFTTPLERSNLEKLRQSQRGQLLEQASQPEAADNMPATVPLPPPDLSVQGYVKRSDGGKGTVWINHQPLQEGSNNGQVQVGTVNQQGVPLTVHENGQHVRLKAGQVFNPETGQIIERNVHTTPGVPTSPAEQGVIR</sequence>
<keyword evidence="4" id="KW-1185">Reference proteome</keyword>
<feature type="compositionally biased region" description="Polar residues" evidence="1">
    <location>
        <begin position="41"/>
        <end position="52"/>
    </location>
</feature>
<evidence type="ECO:0008006" key="5">
    <source>
        <dbReference type="Google" id="ProtNLM"/>
    </source>
</evidence>
<proteinExistence type="predicted"/>
<feature type="chain" id="PRO_5045695478" description="Type IV pilus biogenesis protein PilP" evidence="2">
    <location>
        <begin position="19"/>
        <end position="160"/>
    </location>
</feature>
<evidence type="ECO:0000313" key="3">
    <source>
        <dbReference type="EMBL" id="MFJ5446462.1"/>
    </source>
</evidence>
<reference evidence="3 4" key="1">
    <citation type="submission" date="2024-11" db="EMBL/GenBank/DDBJ databases">
        <authorList>
            <person name="Kaparullina E.N."/>
            <person name="Delegan Y.A."/>
            <person name="Doronina N.V."/>
        </authorList>
    </citation>
    <scope>NUCLEOTIDE SEQUENCE [LARGE SCALE GENOMIC DNA]</scope>
    <source>
        <strain evidence="3 4">7sh_L</strain>
    </source>
</reference>
<feature type="region of interest" description="Disordered" evidence="1">
    <location>
        <begin position="41"/>
        <end position="69"/>
    </location>
</feature>
<dbReference type="Proteomes" id="UP001617669">
    <property type="component" value="Unassembled WGS sequence"/>
</dbReference>
<evidence type="ECO:0000256" key="2">
    <source>
        <dbReference type="SAM" id="SignalP"/>
    </source>
</evidence>
<evidence type="ECO:0000313" key="4">
    <source>
        <dbReference type="Proteomes" id="UP001617669"/>
    </source>
</evidence>
<keyword evidence="2" id="KW-0732">Signal</keyword>
<organism evidence="3 4">
    <name type="scientific">Methylobacillus methanolivorans</name>
    <dbReference type="NCBI Taxonomy" id="1848927"/>
    <lineage>
        <taxon>Bacteria</taxon>
        <taxon>Pseudomonadati</taxon>
        <taxon>Pseudomonadota</taxon>
        <taxon>Betaproteobacteria</taxon>
        <taxon>Nitrosomonadales</taxon>
        <taxon>Methylophilaceae</taxon>
        <taxon>Methylobacillus</taxon>
    </lineage>
</organism>
<feature type="signal peptide" evidence="2">
    <location>
        <begin position="1"/>
        <end position="18"/>
    </location>
</feature>